<accession>A0ABV2PID6</accession>
<comment type="similarity">
    <text evidence="1">Belongs to the glycosyltransferase 2 family.</text>
</comment>
<comment type="caution">
    <text evidence="3">The sequence shown here is derived from an EMBL/GenBank/DDBJ whole genome shotgun (WGS) entry which is preliminary data.</text>
</comment>
<dbReference type="Gene3D" id="3.90.550.10">
    <property type="entry name" value="Spore Coat Polysaccharide Biosynthesis Protein SpsA, Chain A"/>
    <property type="match status" value="1"/>
</dbReference>
<sequence length="380" mass="43980">MLVSVLINNYNYGEFLKECIDSVVNQSYSNIEIVVYDDGSRDDSLTLLKEYKDKITLIAKENYGKSPNINQMNAIYRAFLEAKGDIILLLDSDDYFKKDKVEKVVNVFKENPEIEIVQHLLEEVDRKGKARNSIVPILKKVGNHKDYILTNSSLSHLFVPTSGLAFKKTFLDKALPLKEDEATNLWADTRLMLLGAITTKIINLYEPLTCYRQHGNNNFGGIGDFSTHQKYLKELFEYYNKITENNNLMTIEFTEQSFLENTIFFEMIDMNEINSFFIDEANKAFEYWIWGAGEAGQSVYHALRNRKFSIIGFIDNDQKKQGQMIMGQKVHSPEDIVFSDNIKILVSPYHAYENITDELKKYALNEGKNFISPYKKKILY</sequence>
<evidence type="ECO:0000259" key="2">
    <source>
        <dbReference type="Pfam" id="PF00535"/>
    </source>
</evidence>
<evidence type="ECO:0000313" key="4">
    <source>
        <dbReference type="Proteomes" id="UP001549363"/>
    </source>
</evidence>
<dbReference type="PANTHER" id="PTHR22916:SF3">
    <property type="entry name" value="UDP-GLCNAC:BETAGAL BETA-1,3-N-ACETYLGLUCOSAMINYLTRANSFERASE-LIKE PROTEIN 1"/>
    <property type="match status" value="1"/>
</dbReference>
<evidence type="ECO:0000256" key="1">
    <source>
        <dbReference type="ARBA" id="ARBA00006739"/>
    </source>
</evidence>
<dbReference type="SUPFAM" id="SSF53335">
    <property type="entry name" value="S-adenosyl-L-methionine-dependent methyltransferases"/>
    <property type="match status" value="1"/>
</dbReference>
<dbReference type="InterPro" id="IPR001173">
    <property type="entry name" value="Glyco_trans_2-like"/>
</dbReference>
<proteinExistence type="inferred from homology"/>
<dbReference type="InterPro" id="IPR029063">
    <property type="entry name" value="SAM-dependent_MTases_sf"/>
</dbReference>
<dbReference type="EMBL" id="JBEPSB010000006">
    <property type="protein sequence ID" value="MET4560716.1"/>
    <property type="molecule type" value="Genomic_DNA"/>
</dbReference>
<gene>
    <name evidence="3" type="ORF">ABIA69_001860</name>
</gene>
<protein>
    <submittedName>
        <fullName evidence="3">Glycosyltransferase involved in cell wall biosynthesis</fullName>
    </submittedName>
</protein>
<feature type="domain" description="Glycosyltransferase 2-like" evidence="2">
    <location>
        <begin position="4"/>
        <end position="138"/>
    </location>
</feature>
<dbReference type="Proteomes" id="UP001549363">
    <property type="component" value="Unassembled WGS sequence"/>
</dbReference>
<dbReference type="PANTHER" id="PTHR22916">
    <property type="entry name" value="GLYCOSYLTRANSFERASE"/>
    <property type="match status" value="1"/>
</dbReference>
<keyword evidence="4" id="KW-1185">Reference proteome</keyword>
<dbReference type="Pfam" id="PF00535">
    <property type="entry name" value="Glycos_transf_2"/>
    <property type="match status" value="1"/>
</dbReference>
<dbReference type="Gene3D" id="3.40.50.720">
    <property type="entry name" value="NAD(P)-binding Rossmann-like Domain"/>
    <property type="match status" value="1"/>
</dbReference>
<dbReference type="SUPFAM" id="SSF53448">
    <property type="entry name" value="Nucleotide-diphospho-sugar transferases"/>
    <property type="match status" value="1"/>
</dbReference>
<dbReference type="InterPro" id="IPR029044">
    <property type="entry name" value="Nucleotide-diphossugar_trans"/>
</dbReference>
<reference evidence="3 4" key="1">
    <citation type="submission" date="2024-06" db="EMBL/GenBank/DDBJ databases">
        <title>Sorghum-associated microbial communities from plants grown in Nebraska, USA.</title>
        <authorList>
            <person name="Schachtman D."/>
        </authorList>
    </citation>
    <scope>NUCLEOTIDE SEQUENCE [LARGE SCALE GENOMIC DNA]</scope>
    <source>
        <strain evidence="3 4">736</strain>
    </source>
</reference>
<evidence type="ECO:0000313" key="3">
    <source>
        <dbReference type="EMBL" id="MET4560716.1"/>
    </source>
</evidence>
<dbReference type="RefSeq" id="WP_354471603.1">
    <property type="nucleotide sequence ID" value="NZ_JBEPSB010000006.1"/>
</dbReference>
<organism evidence="3 4">
    <name type="scientific">Lysinibacillus parviboronicapiens</name>
    <dbReference type="NCBI Taxonomy" id="436516"/>
    <lineage>
        <taxon>Bacteria</taxon>
        <taxon>Bacillati</taxon>
        <taxon>Bacillota</taxon>
        <taxon>Bacilli</taxon>
        <taxon>Bacillales</taxon>
        <taxon>Bacillaceae</taxon>
        <taxon>Lysinibacillus</taxon>
    </lineage>
</organism>
<name>A0ABV2PID6_9BACI</name>